<evidence type="ECO:0000313" key="1">
    <source>
        <dbReference type="EMBL" id="MFC3638345.1"/>
    </source>
</evidence>
<dbReference type="EMBL" id="JBHRYC010000066">
    <property type="protein sequence ID" value="MFC3638345.1"/>
    <property type="molecule type" value="Genomic_DNA"/>
</dbReference>
<accession>A0ABV7UIU0</accession>
<protein>
    <submittedName>
        <fullName evidence="1">Uncharacterized protein</fullName>
    </submittedName>
</protein>
<evidence type="ECO:0000313" key="2">
    <source>
        <dbReference type="Proteomes" id="UP001595704"/>
    </source>
</evidence>
<name>A0ABV7UIU0_9HYPH</name>
<proteinExistence type="predicted"/>
<gene>
    <name evidence="1" type="ORF">ACFONL_13340</name>
</gene>
<dbReference type="RefSeq" id="WP_191321060.1">
    <property type="nucleotide sequence ID" value="NZ_BNCG01000038.1"/>
</dbReference>
<keyword evidence="2" id="KW-1185">Reference proteome</keyword>
<dbReference type="Proteomes" id="UP001595704">
    <property type="component" value="Unassembled WGS sequence"/>
</dbReference>
<comment type="caution">
    <text evidence="1">The sequence shown here is derived from an EMBL/GenBank/DDBJ whole genome shotgun (WGS) entry which is preliminary data.</text>
</comment>
<organism evidence="1 2">
    <name type="scientific">Camelimonas fluminis</name>
    <dbReference type="NCBI Taxonomy" id="1576911"/>
    <lineage>
        <taxon>Bacteria</taxon>
        <taxon>Pseudomonadati</taxon>
        <taxon>Pseudomonadota</taxon>
        <taxon>Alphaproteobacteria</taxon>
        <taxon>Hyphomicrobiales</taxon>
        <taxon>Chelatococcaceae</taxon>
        <taxon>Camelimonas</taxon>
    </lineage>
</organism>
<reference evidence="2" key="1">
    <citation type="journal article" date="2019" name="Int. J. Syst. Evol. Microbiol.">
        <title>The Global Catalogue of Microorganisms (GCM) 10K type strain sequencing project: providing services to taxonomists for standard genome sequencing and annotation.</title>
        <authorList>
            <consortium name="The Broad Institute Genomics Platform"/>
            <consortium name="The Broad Institute Genome Sequencing Center for Infectious Disease"/>
            <person name="Wu L."/>
            <person name="Ma J."/>
        </authorList>
    </citation>
    <scope>NUCLEOTIDE SEQUENCE [LARGE SCALE GENOMIC DNA]</scope>
    <source>
        <strain evidence="2">KCTC 42282</strain>
    </source>
</reference>
<sequence>MKVIGPEIGYVPLLAGQFCLHLLPASGSALASRQSALRHTVLVLAAIYSDNSGSKWGSPFTDCSIQRRAFVCAGQQLDYTQKSE</sequence>